<name>A0A6J4T6I8_9ACTN</name>
<evidence type="ECO:0000256" key="6">
    <source>
        <dbReference type="RuleBase" id="RU003983"/>
    </source>
</evidence>
<gene>
    <name evidence="9" type="ORF">AVDCRST_MAG45-2132</name>
</gene>
<evidence type="ECO:0000259" key="8">
    <source>
        <dbReference type="Pfam" id="PF01435"/>
    </source>
</evidence>
<evidence type="ECO:0000256" key="3">
    <source>
        <dbReference type="ARBA" id="ARBA00022801"/>
    </source>
</evidence>
<keyword evidence="1 6" id="KW-0645">Protease</keyword>
<dbReference type="GO" id="GO:0006508">
    <property type="term" value="P:proteolysis"/>
    <property type="evidence" value="ECO:0007669"/>
    <property type="project" value="UniProtKB-KW"/>
</dbReference>
<sequence>MILVTATLPLDAIAHARAVEVGLSTQDWPAWLGDVGKSAGIGAMFAAAGAGGVLALVRRFPRRAWIPGSVVVVALSAGFVFLSPLVLEPLFNRFTPLPPGELRSEVLAIAERSGVEVGEVYRVDASRRTTGANAYVGGLGSTKRVVLYDTLIERFPPDQVRSVVAHELGHVEGRDLLRGLAWLALVTPAALFLAQVLAERAWRPASGADSRLAATPAALPAIALSLALVSFAVGAAGNVLSRQVEARADGFALRMTQEPGAFIGLERGLSVSNVSEPDPPAAWHLLLGTHPTTLERIGFGLTFARER</sequence>
<dbReference type="InterPro" id="IPR001915">
    <property type="entry name" value="Peptidase_M48"/>
</dbReference>
<accession>A0A6J4T6I8</accession>
<keyword evidence="7" id="KW-1133">Transmembrane helix</keyword>
<dbReference type="AlphaFoldDB" id="A0A6J4T6I8"/>
<dbReference type="EMBL" id="CADCVU010000180">
    <property type="protein sequence ID" value="CAA9514644.1"/>
    <property type="molecule type" value="Genomic_DNA"/>
</dbReference>
<comment type="similarity">
    <text evidence="6">Belongs to the peptidase M48 family.</text>
</comment>
<keyword evidence="3 6" id="KW-0378">Hydrolase</keyword>
<dbReference type="GO" id="GO:0004222">
    <property type="term" value="F:metalloendopeptidase activity"/>
    <property type="evidence" value="ECO:0007669"/>
    <property type="project" value="InterPro"/>
</dbReference>
<protein>
    <recommendedName>
        <fullName evidence="8">Peptidase M48 domain-containing protein</fullName>
    </recommendedName>
</protein>
<keyword evidence="2" id="KW-0479">Metal-binding</keyword>
<comment type="cofactor">
    <cofactor evidence="6">
        <name>Zn(2+)</name>
        <dbReference type="ChEBI" id="CHEBI:29105"/>
    </cofactor>
    <text evidence="6">Binds 1 zinc ion per subunit.</text>
</comment>
<evidence type="ECO:0000256" key="1">
    <source>
        <dbReference type="ARBA" id="ARBA00022670"/>
    </source>
</evidence>
<dbReference type="PANTHER" id="PTHR10120">
    <property type="entry name" value="CAAX PRENYL PROTEASE 1"/>
    <property type="match status" value="1"/>
</dbReference>
<organism evidence="9">
    <name type="scientific">uncultured Solirubrobacterales bacterium</name>
    <dbReference type="NCBI Taxonomy" id="768556"/>
    <lineage>
        <taxon>Bacteria</taxon>
        <taxon>Bacillati</taxon>
        <taxon>Actinomycetota</taxon>
        <taxon>Thermoleophilia</taxon>
        <taxon>Solirubrobacterales</taxon>
        <taxon>environmental samples</taxon>
    </lineage>
</organism>
<keyword evidence="5 6" id="KW-0482">Metalloprotease</keyword>
<keyword evidence="7" id="KW-0812">Transmembrane</keyword>
<proteinExistence type="inferred from homology"/>
<dbReference type="GO" id="GO:0046872">
    <property type="term" value="F:metal ion binding"/>
    <property type="evidence" value="ECO:0007669"/>
    <property type="project" value="UniProtKB-KW"/>
</dbReference>
<evidence type="ECO:0000256" key="4">
    <source>
        <dbReference type="ARBA" id="ARBA00022833"/>
    </source>
</evidence>
<feature type="transmembrane region" description="Helical" evidence="7">
    <location>
        <begin position="40"/>
        <end position="57"/>
    </location>
</feature>
<reference evidence="9" key="1">
    <citation type="submission" date="2020-02" db="EMBL/GenBank/DDBJ databases">
        <authorList>
            <person name="Meier V. D."/>
        </authorList>
    </citation>
    <scope>NUCLEOTIDE SEQUENCE</scope>
    <source>
        <strain evidence="9">AVDCRST_MAG45</strain>
    </source>
</reference>
<evidence type="ECO:0000313" key="9">
    <source>
        <dbReference type="EMBL" id="CAA9514644.1"/>
    </source>
</evidence>
<keyword evidence="7" id="KW-0472">Membrane</keyword>
<evidence type="ECO:0000256" key="5">
    <source>
        <dbReference type="ARBA" id="ARBA00023049"/>
    </source>
</evidence>
<evidence type="ECO:0000256" key="2">
    <source>
        <dbReference type="ARBA" id="ARBA00022723"/>
    </source>
</evidence>
<feature type="transmembrane region" description="Helical" evidence="7">
    <location>
        <begin position="64"/>
        <end position="87"/>
    </location>
</feature>
<feature type="domain" description="Peptidase M48" evidence="8">
    <location>
        <begin position="99"/>
        <end position="297"/>
    </location>
</feature>
<evidence type="ECO:0000256" key="7">
    <source>
        <dbReference type="SAM" id="Phobius"/>
    </source>
</evidence>
<dbReference type="Gene3D" id="3.30.2010.10">
    <property type="entry name" value="Metalloproteases ('zincins'), catalytic domain"/>
    <property type="match status" value="1"/>
</dbReference>
<dbReference type="Pfam" id="PF01435">
    <property type="entry name" value="Peptidase_M48"/>
    <property type="match status" value="1"/>
</dbReference>
<keyword evidence="4 6" id="KW-0862">Zinc</keyword>